<dbReference type="AlphaFoldDB" id="A0A452GS82"/>
<proteinExistence type="predicted"/>
<evidence type="ECO:0000313" key="1">
    <source>
        <dbReference type="Ensembl" id="ENSGAGP00000004860.1"/>
    </source>
</evidence>
<evidence type="ECO:0000313" key="2">
    <source>
        <dbReference type="Proteomes" id="UP000291020"/>
    </source>
</evidence>
<reference evidence="1" key="2">
    <citation type="submission" date="2025-08" db="UniProtKB">
        <authorList>
            <consortium name="Ensembl"/>
        </authorList>
    </citation>
    <scope>IDENTIFICATION</scope>
</reference>
<accession>A0A452GS82</accession>
<name>A0A452GS82_9SAUR</name>
<dbReference type="Ensembl" id="ENSGAGT00000005682.1">
    <property type="protein sequence ID" value="ENSGAGP00000004860.1"/>
    <property type="gene ID" value="ENSGAGG00000003987.1"/>
</dbReference>
<sequence>MPLAAAGPAHLVRCGQKDELYRSGLRSGASGTENLAYLTTDTPSHTHTQLALIVENLIRYQRLNGL</sequence>
<reference evidence="2" key="1">
    <citation type="journal article" date="2017" name="PLoS ONE">
        <title>The Agassiz's desert tortoise genome provides a resource for the conservation of a threatened species.</title>
        <authorList>
            <person name="Tollis M."/>
            <person name="DeNardo D.F."/>
            <person name="Cornelius J.A."/>
            <person name="Dolby G.A."/>
            <person name="Edwards T."/>
            <person name="Henen B.T."/>
            <person name="Karl A.E."/>
            <person name="Murphy R.W."/>
            <person name="Kusumi K."/>
        </authorList>
    </citation>
    <scope>NUCLEOTIDE SEQUENCE [LARGE SCALE GENOMIC DNA]</scope>
</reference>
<dbReference type="Proteomes" id="UP000291020">
    <property type="component" value="Unassembled WGS sequence"/>
</dbReference>
<organism evidence="1 2">
    <name type="scientific">Gopherus agassizii</name>
    <name type="common">Agassiz's desert tortoise</name>
    <dbReference type="NCBI Taxonomy" id="38772"/>
    <lineage>
        <taxon>Eukaryota</taxon>
        <taxon>Metazoa</taxon>
        <taxon>Chordata</taxon>
        <taxon>Craniata</taxon>
        <taxon>Vertebrata</taxon>
        <taxon>Euteleostomi</taxon>
        <taxon>Archelosauria</taxon>
        <taxon>Testudinata</taxon>
        <taxon>Testudines</taxon>
        <taxon>Cryptodira</taxon>
        <taxon>Durocryptodira</taxon>
        <taxon>Testudinoidea</taxon>
        <taxon>Testudinidae</taxon>
        <taxon>Gopherus</taxon>
    </lineage>
</organism>
<keyword evidence="2" id="KW-1185">Reference proteome</keyword>
<reference evidence="1" key="3">
    <citation type="submission" date="2025-09" db="UniProtKB">
        <authorList>
            <consortium name="Ensembl"/>
        </authorList>
    </citation>
    <scope>IDENTIFICATION</scope>
</reference>
<protein>
    <submittedName>
        <fullName evidence="1">Uncharacterized protein</fullName>
    </submittedName>
</protein>